<dbReference type="PANTHER" id="PTHR43465">
    <property type="entry name" value="DUF1680 DOMAIN PROTEIN (AFU_ORTHOLOGUE AFUA_1G08910)"/>
    <property type="match status" value="1"/>
</dbReference>
<organism evidence="2 3">
    <name type="scientific">Draconibacterium halophilum</name>
    <dbReference type="NCBI Taxonomy" id="2706887"/>
    <lineage>
        <taxon>Bacteria</taxon>
        <taxon>Pseudomonadati</taxon>
        <taxon>Bacteroidota</taxon>
        <taxon>Bacteroidia</taxon>
        <taxon>Marinilabiliales</taxon>
        <taxon>Prolixibacteraceae</taxon>
        <taxon>Draconibacterium</taxon>
    </lineage>
</organism>
<gene>
    <name evidence="2" type="ORF">G0Q07_11500</name>
</gene>
<dbReference type="RefSeq" id="WP_163346222.1">
    <property type="nucleotide sequence ID" value="NZ_CP048409.1"/>
</dbReference>
<feature type="domain" description="Non-reducing end beta-L-arabinofuranosidase-like GH127 middle" evidence="1">
    <location>
        <begin position="139"/>
        <end position="234"/>
    </location>
</feature>
<dbReference type="PANTHER" id="PTHR43465:SF2">
    <property type="entry name" value="DUF1680 DOMAIN PROTEIN (AFU_ORTHOLOGUE AFUA_1G08910)"/>
    <property type="match status" value="1"/>
</dbReference>
<sequence>MNPKLIYVFLFFALVSCNYKNHFPSKKSERILTGNTTVTQQYSNNYGPFETLFTFVTQFESQNPAFDLQAFENEYDQFLNKKSEGFKNIQALPAWVEINGLLLELTGKEKYAQVLEDLSEKGTLTEYIKHFILTKYVDHIYVNLFEPIEISYNHTLGGEVTFRQETSYPESGSVRLHFEMTERRYIELNIRIPEWAEGTSVTVKGVKYFTQPGTYCFIAKKWKQGDLVEIELPIEKYPVRLP</sequence>
<name>A0A6C0RGU8_9BACT</name>
<dbReference type="InterPro" id="IPR049174">
    <property type="entry name" value="Beta-AFase-like"/>
</dbReference>
<keyword evidence="3" id="KW-1185">Reference proteome</keyword>
<reference evidence="2 3" key="1">
    <citation type="submission" date="2020-02" db="EMBL/GenBank/DDBJ databases">
        <title>Genome sequencing for Draconibacterium sp. strain M1.</title>
        <authorList>
            <person name="Park S.-J."/>
        </authorList>
    </citation>
    <scope>NUCLEOTIDE SEQUENCE [LARGE SCALE GENOMIC DNA]</scope>
    <source>
        <strain evidence="2 3">M1</strain>
    </source>
</reference>
<dbReference type="Proteomes" id="UP000474630">
    <property type="component" value="Chromosome"/>
</dbReference>
<protein>
    <recommendedName>
        <fullName evidence="1">Non-reducing end beta-L-arabinofuranosidase-like GH127 middle domain-containing protein</fullName>
    </recommendedName>
</protein>
<dbReference type="InterPro" id="IPR049046">
    <property type="entry name" value="Beta-AFase-like_GH127_middle"/>
</dbReference>
<dbReference type="KEGG" id="drc:G0Q07_11500"/>
<dbReference type="AlphaFoldDB" id="A0A6C0RGU8"/>
<proteinExistence type="predicted"/>
<dbReference type="Pfam" id="PF20736">
    <property type="entry name" value="Glyco_hydro127M"/>
    <property type="match status" value="1"/>
</dbReference>
<evidence type="ECO:0000313" key="3">
    <source>
        <dbReference type="Proteomes" id="UP000474630"/>
    </source>
</evidence>
<dbReference type="PROSITE" id="PS51257">
    <property type="entry name" value="PROKAR_LIPOPROTEIN"/>
    <property type="match status" value="1"/>
</dbReference>
<evidence type="ECO:0000259" key="1">
    <source>
        <dbReference type="Pfam" id="PF20736"/>
    </source>
</evidence>
<evidence type="ECO:0000313" key="2">
    <source>
        <dbReference type="EMBL" id="QIA08301.1"/>
    </source>
</evidence>
<accession>A0A6C0RGU8</accession>
<dbReference type="EMBL" id="CP048409">
    <property type="protein sequence ID" value="QIA08301.1"/>
    <property type="molecule type" value="Genomic_DNA"/>
</dbReference>